<reference evidence="4 5" key="1">
    <citation type="submission" date="2016-10" db="EMBL/GenBank/DDBJ databases">
        <title>The genome sequence of Colletotrichum fioriniae PJ7.</title>
        <authorList>
            <person name="Baroncelli R."/>
        </authorList>
    </citation>
    <scope>NUCLEOTIDE SEQUENCE [LARGE SCALE GENOMIC DNA]</scope>
    <source>
        <strain evidence="4 5">Tom-12</strain>
    </source>
</reference>
<feature type="compositionally biased region" description="Polar residues" evidence="2">
    <location>
        <begin position="1"/>
        <end position="11"/>
    </location>
</feature>
<gene>
    <name evidence="4" type="ORF">CTAM01_08484</name>
</gene>
<feature type="region of interest" description="Disordered" evidence="2">
    <location>
        <begin position="633"/>
        <end position="657"/>
    </location>
</feature>
<organism evidence="4 5">
    <name type="scientific">Colletotrichum tamarilloi</name>
    <dbReference type="NCBI Taxonomy" id="1209934"/>
    <lineage>
        <taxon>Eukaryota</taxon>
        <taxon>Fungi</taxon>
        <taxon>Dikarya</taxon>
        <taxon>Ascomycota</taxon>
        <taxon>Pezizomycotina</taxon>
        <taxon>Sordariomycetes</taxon>
        <taxon>Hypocreomycetidae</taxon>
        <taxon>Glomerellales</taxon>
        <taxon>Glomerellaceae</taxon>
        <taxon>Colletotrichum</taxon>
        <taxon>Colletotrichum acutatum species complex</taxon>
    </lineage>
</organism>
<dbReference type="InterPro" id="IPR021842">
    <property type="entry name" value="DUF3435"/>
</dbReference>
<feature type="domain" description="C2H2-type" evidence="3">
    <location>
        <begin position="731"/>
        <end position="752"/>
    </location>
</feature>
<dbReference type="PROSITE" id="PS00028">
    <property type="entry name" value="ZINC_FINGER_C2H2_1"/>
    <property type="match status" value="1"/>
</dbReference>
<feature type="region of interest" description="Disordered" evidence="2">
    <location>
        <begin position="53"/>
        <end position="87"/>
    </location>
</feature>
<keyword evidence="5" id="KW-1185">Reference proteome</keyword>
<sequence length="756" mass="85526">LPSAPVSSIHTLSKPDSPDLLAHSLPTAASILTMPKRRRTTVDTYDSDASFTAEVESDDYDGDDVFDTKDQKGDSGTDATDIDDLGDDNVDVEDQIRLFDSNVQSSEYWRSRVEAFNEDPFACQDYSPGTTVLLDAVEEQWRQFCCVLKRDPQDCYAKISLGLMYNFFDWVLSQKVGKDGRKKRGTKKKSSLGTYWKVFRLVFERAVLRDLGKKHRLSEQRRANRCMTIDDLKQQIETTLSTTKKSFKLGELRILAVLFLLLLAPAGSRPEATLNLRFKDIRVVLARDPDGGPHKLLLRFTPEFTKSYLGEKEQKTYSIPETMFDPSLLLSPHVFLLGVLFRHEAFNASSLTSPHHLDNLDIHPGERELPLPLREDLNNTFIFRRAIETLTGYQISNDRISSGMMAAWIQRIGEILGFEYPTIAYNLRYNAANAFDQSVDVSEALRNLALGHGNSDPFQRHYLGRNISADLWGVLRGQKPQQALIKQSCSIGHSISERRPTGLTSEQSASVVTHPTIRDLTRALRELPQGSQQHKEAKRMIRNEKQRLRRELKQKIRDEWTDKQATDDIERQIHGVGFAHPTLGDTCRPQGPAQRHLMAKLTAPIVATLEGQYRRRDEAINAVSAYCLVQEGSPVPRSRPQSAPKAAVCNPTSDPPEGSRLDVAVRSVFITHGEQRPKRCFVCVGQALDLPLDDRGQLDELTHEFYTSNDLTKHFRRKHLSKVADGDRSECKVCKMTLDHKMHLQNHAMKIHGTVS</sequence>
<feature type="non-terminal residue" evidence="4">
    <location>
        <position position="1"/>
    </location>
</feature>
<feature type="coiled-coil region" evidence="1">
    <location>
        <begin position="531"/>
        <end position="558"/>
    </location>
</feature>
<comment type="caution">
    <text evidence="4">The sequence shown here is derived from an EMBL/GenBank/DDBJ whole genome shotgun (WGS) entry which is preliminary data.</text>
</comment>
<feature type="compositionally biased region" description="Acidic residues" evidence="2">
    <location>
        <begin position="55"/>
        <end position="65"/>
    </location>
</feature>
<evidence type="ECO:0000313" key="4">
    <source>
        <dbReference type="EMBL" id="KAK1495355.1"/>
    </source>
</evidence>
<dbReference type="RefSeq" id="XP_060380723.1">
    <property type="nucleotide sequence ID" value="XM_060524504.1"/>
</dbReference>
<accession>A0ABQ9R5L4</accession>
<dbReference type="EMBL" id="MLFU01000030">
    <property type="protein sequence ID" value="KAK1495355.1"/>
    <property type="molecule type" value="Genomic_DNA"/>
</dbReference>
<dbReference type="Pfam" id="PF11917">
    <property type="entry name" value="DUF3435"/>
    <property type="match status" value="1"/>
</dbReference>
<feature type="compositionally biased region" description="Basic and acidic residues" evidence="2">
    <location>
        <begin position="66"/>
        <end position="75"/>
    </location>
</feature>
<evidence type="ECO:0000256" key="2">
    <source>
        <dbReference type="SAM" id="MobiDB-lite"/>
    </source>
</evidence>
<dbReference type="PANTHER" id="PTHR37535:SF2">
    <property type="entry name" value="FINGER DOMAIN PROTEIN, PUTATIVE (AFU_ORTHOLOGUE AFUA_6G09300)-RELATED"/>
    <property type="match status" value="1"/>
</dbReference>
<dbReference type="PANTHER" id="PTHR37535">
    <property type="entry name" value="FLUG DOMAIN PROTEIN"/>
    <property type="match status" value="1"/>
</dbReference>
<keyword evidence="1" id="KW-0175">Coiled coil</keyword>
<feature type="region of interest" description="Disordered" evidence="2">
    <location>
        <begin position="1"/>
        <end position="21"/>
    </location>
</feature>
<evidence type="ECO:0000313" key="5">
    <source>
        <dbReference type="Proteomes" id="UP001227543"/>
    </source>
</evidence>
<dbReference type="Proteomes" id="UP001227543">
    <property type="component" value="Unassembled WGS sequence"/>
</dbReference>
<dbReference type="GeneID" id="85408742"/>
<name>A0ABQ9R5L4_9PEZI</name>
<protein>
    <submittedName>
        <fullName evidence="4">C2H2 finger domain-containing protein</fullName>
    </submittedName>
</protein>
<evidence type="ECO:0000259" key="3">
    <source>
        <dbReference type="PROSITE" id="PS00028"/>
    </source>
</evidence>
<evidence type="ECO:0000256" key="1">
    <source>
        <dbReference type="SAM" id="Coils"/>
    </source>
</evidence>
<proteinExistence type="predicted"/>
<dbReference type="InterPro" id="IPR013087">
    <property type="entry name" value="Znf_C2H2_type"/>
</dbReference>